<evidence type="ECO:0000313" key="2">
    <source>
        <dbReference type="Proteomes" id="UP000027920"/>
    </source>
</evidence>
<comment type="caution">
    <text evidence="1">The sequence shown here is derived from an EMBL/GenBank/DDBJ whole genome shotgun (WGS) entry which is preliminary data.</text>
</comment>
<accession>A0A072PNS6</accession>
<dbReference type="GeneID" id="25277504"/>
<dbReference type="AlphaFoldDB" id="A0A072PNS6"/>
<proteinExistence type="predicted"/>
<evidence type="ECO:0000313" key="1">
    <source>
        <dbReference type="EMBL" id="KEF60998.1"/>
    </source>
</evidence>
<dbReference type="Proteomes" id="UP000027920">
    <property type="component" value="Unassembled WGS sequence"/>
</dbReference>
<dbReference type="HOGENOM" id="CLU_2849694_0_0_1"/>
<dbReference type="STRING" id="1182545.A0A072PNS6"/>
<sequence>MAALLCSDCPDQLLWHTKGLVRHGGSLDQARFAQDLGIAVAQACGCKTNGITKLEEIDFESSQAV</sequence>
<dbReference type="VEuPathDB" id="FungiDB:A1O9_02562"/>
<organism evidence="1 2">
    <name type="scientific">Exophiala aquamarina CBS 119918</name>
    <dbReference type="NCBI Taxonomy" id="1182545"/>
    <lineage>
        <taxon>Eukaryota</taxon>
        <taxon>Fungi</taxon>
        <taxon>Dikarya</taxon>
        <taxon>Ascomycota</taxon>
        <taxon>Pezizomycotina</taxon>
        <taxon>Eurotiomycetes</taxon>
        <taxon>Chaetothyriomycetidae</taxon>
        <taxon>Chaetothyriales</taxon>
        <taxon>Herpotrichiellaceae</taxon>
        <taxon>Exophiala</taxon>
    </lineage>
</organism>
<name>A0A072PNS6_9EURO</name>
<protein>
    <submittedName>
        <fullName evidence="1">Uncharacterized protein</fullName>
    </submittedName>
</protein>
<keyword evidence="2" id="KW-1185">Reference proteome</keyword>
<gene>
    <name evidence="1" type="ORF">A1O9_02562</name>
</gene>
<dbReference type="OrthoDB" id="5537330at2759"/>
<dbReference type="RefSeq" id="XP_013263588.1">
    <property type="nucleotide sequence ID" value="XM_013408134.1"/>
</dbReference>
<reference evidence="1 2" key="1">
    <citation type="submission" date="2013-03" db="EMBL/GenBank/DDBJ databases">
        <title>The Genome Sequence of Exophiala aquamarina CBS 119918.</title>
        <authorList>
            <consortium name="The Broad Institute Genomics Platform"/>
            <person name="Cuomo C."/>
            <person name="de Hoog S."/>
            <person name="Gorbushina A."/>
            <person name="Walker B."/>
            <person name="Young S.K."/>
            <person name="Zeng Q."/>
            <person name="Gargeya S."/>
            <person name="Fitzgerald M."/>
            <person name="Haas B."/>
            <person name="Abouelleil A."/>
            <person name="Allen A.W."/>
            <person name="Alvarado L."/>
            <person name="Arachchi H.M."/>
            <person name="Berlin A.M."/>
            <person name="Chapman S.B."/>
            <person name="Gainer-Dewar J."/>
            <person name="Goldberg J."/>
            <person name="Griggs A."/>
            <person name="Gujja S."/>
            <person name="Hansen M."/>
            <person name="Howarth C."/>
            <person name="Imamovic A."/>
            <person name="Ireland A."/>
            <person name="Larimer J."/>
            <person name="McCowan C."/>
            <person name="Murphy C."/>
            <person name="Pearson M."/>
            <person name="Poon T.W."/>
            <person name="Priest M."/>
            <person name="Roberts A."/>
            <person name="Saif S."/>
            <person name="Shea T."/>
            <person name="Sisk P."/>
            <person name="Sykes S."/>
            <person name="Wortman J."/>
            <person name="Nusbaum C."/>
            <person name="Birren B."/>
        </authorList>
    </citation>
    <scope>NUCLEOTIDE SEQUENCE [LARGE SCALE GENOMIC DNA]</scope>
    <source>
        <strain evidence="1 2">CBS 119918</strain>
    </source>
</reference>
<dbReference type="EMBL" id="AMGV01000002">
    <property type="protein sequence ID" value="KEF60998.1"/>
    <property type="molecule type" value="Genomic_DNA"/>
</dbReference>